<evidence type="ECO:0000259" key="3">
    <source>
        <dbReference type="Pfam" id="PF22725"/>
    </source>
</evidence>
<dbReference type="Pfam" id="PF22725">
    <property type="entry name" value="GFO_IDH_MocA_C3"/>
    <property type="match status" value="1"/>
</dbReference>
<dbReference type="InterPro" id="IPR036291">
    <property type="entry name" value="NAD(P)-bd_dom_sf"/>
</dbReference>
<evidence type="ECO:0000259" key="2">
    <source>
        <dbReference type="Pfam" id="PF01408"/>
    </source>
</evidence>
<dbReference type="OrthoDB" id="9793050at2"/>
<gene>
    <name evidence="4" type="ORF">BN112_3645</name>
</gene>
<accession>A0A0C6PBN3</accession>
<dbReference type="PANTHER" id="PTHR43818:SF11">
    <property type="entry name" value="BCDNA.GH03377"/>
    <property type="match status" value="1"/>
</dbReference>
<dbReference type="KEGG" id="bbh:BN112_3645"/>
<evidence type="ECO:0000313" key="4">
    <source>
        <dbReference type="EMBL" id="CCJ55559.1"/>
    </source>
</evidence>
<reference evidence="4 5" key="1">
    <citation type="journal article" date="2012" name="BMC Genomics">
        <title>Comparative genomics of the classical Bordetella subspecies: the evolution and exchange of virulence-associated diversity amongst closely related pathogens.</title>
        <authorList>
            <person name="Park J."/>
            <person name="Zhang Y."/>
            <person name="Buboltz A.M."/>
            <person name="Zhang X."/>
            <person name="Schuster S.C."/>
            <person name="Ahuja U."/>
            <person name="Liu M."/>
            <person name="Miller J.F."/>
            <person name="Sebaihia M."/>
            <person name="Bentley S.D."/>
            <person name="Parkhill J."/>
            <person name="Harvill E.T."/>
        </authorList>
    </citation>
    <scope>NUCLEOTIDE SEQUENCE [LARGE SCALE GENOMIC DNA]</scope>
    <source>
        <strain evidence="4 5">253</strain>
    </source>
</reference>
<dbReference type="SUPFAM" id="SSF51735">
    <property type="entry name" value="NAD(P)-binding Rossmann-fold domains"/>
    <property type="match status" value="1"/>
</dbReference>
<dbReference type="EMBL" id="HE965806">
    <property type="protein sequence ID" value="CCJ55559.1"/>
    <property type="molecule type" value="Genomic_DNA"/>
</dbReference>
<dbReference type="Gene3D" id="3.30.360.10">
    <property type="entry name" value="Dihydrodipicolinate Reductase, domain 2"/>
    <property type="match status" value="1"/>
</dbReference>
<dbReference type="Proteomes" id="UP000007564">
    <property type="component" value="Chromosome"/>
</dbReference>
<dbReference type="RefSeq" id="WP_015064850.1">
    <property type="nucleotide sequence ID" value="NC_019382.1"/>
</dbReference>
<dbReference type="InterPro" id="IPR055170">
    <property type="entry name" value="GFO_IDH_MocA-like_dom"/>
</dbReference>
<dbReference type="AlphaFoldDB" id="A0A0C6PBN3"/>
<dbReference type="Gene3D" id="3.40.50.720">
    <property type="entry name" value="NAD(P)-binding Rossmann-like Domain"/>
    <property type="match status" value="1"/>
</dbReference>
<proteinExistence type="predicted"/>
<evidence type="ECO:0000313" key="5">
    <source>
        <dbReference type="Proteomes" id="UP000007564"/>
    </source>
</evidence>
<feature type="domain" description="GFO/IDH/MocA-like oxidoreductase" evidence="3">
    <location>
        <begin position="130"/>
        <end position="237"/>
    </location>
</feature>
<protein>
    <submittedName>
        <fullName evidence="4">Probable dehydrogenase</fullName>
    </submittedName>
</protein>
<dbReference type="PANTHER" id="PTHR43818">
    <property type="entry name" value="BCDNA.GH03377"/>
    <property type="match status" value="1"/>
</dbReference>
<dbReference type="GO" id="GO:0000166">
    <property type="term" value="F:nucleotide binding"/>
    <property type="evidence" value="ECO:0007669"/>
    <property type="project" value="InterPro"/>
</dbReference>
<name>A0A0C6PBN3_BORBO</name>
<feature type="domain" description="Gfo/Idh/MocA-like oxidoreductase N-terminal" evidence="2">
    <location>
        <begin position="3"/>
        <end position="121"/>
    </location>
</feature>
<dbReference type="InterPro" id="IPR000683">
    <property type="entry name" value="Gfo/Idh/MocA-like_OxRdtase_N"/>
</dbReference>
<keyword evidence="1" id="KW-0560">Oxidoreductase</keyword>
<organism evidence="4 5">
    <name type="scientific">Bordetella bronchiseptica 253</name>
    <dbReference type="NCBI Taxonomy" id="568707"/>
    <lineage>
        <taxon>Bacteria</taxon>
        <taxon>Pseudomonadati</taxon>
        <taxon>Pseudomonadota</taxon>
        <taxon>Betaproteobacteria</taxon>
        <taxon>Burkholderiales</taxon>
        <taxon>Alcaligenaceae</taxon>
        <taxon>Bordetella</taxon>
    </lineage>
</organism>
<dbReference type="GO" id="GO:0016491">
    <property type="term" value="F:oxidoreductase activity"/>
    <property type="evidence" value="ECO:0007669"/>
    <property type="project" value="UniProtKB-KW"/>
</dbReference>
<dbReference type="SUPFAM" id="SSF55347">
    <property type="entry name" value="Glyceraldehyde-3-phosphate dehydrogenase-like, C-terminal domain"/>
    <property type="match status" value="1"/>
</dbReference>
<sequence>MKIRFGICGLGFAGSVLMAPAMRQHPDAQIVAACDPNEDVRERFGKEYGIPVFATLPEMMRHVQMDAVYIASPHQFHCEHVVQASEQGLHIIVEKPLTLSRDEADRMIEAVERAGVHLVVGTSRSHDPVVRTLRAIVQEGSVGRVSMLNCFNYTDFLYRPRRPEELDTSKGGGIIYNQLPHQIDSIKTVTGQRITAVRAMTGRLDPKRPTEGNCAAMLTLEDGACAVMVYSGYDHFDSDEMHFWLAEGGRAKKPNHGGARKVLQQLQGDEAELRRARYGFGGPISKSMESGNTDRKQPHFGVMLVTCEHADLRASPEGVLVYGDEGVREVPAITGRGPFSQGDTIDELRDAIAGVAPALRDARWGKDTLEVCLAVLESSATGRQVER</sequence>
<evidence type="ECO:0000256" key="1">
    <source>
        <dbReference type="ARBA" id="ARBA00023002"/>
    </source>
</evidence>
<dbReference type="HOGENOM" id="CLU_023194_1_3_4"/>
<dbReference type="Pfam" id="PF01408">
    <property type="entry name" value="GFO_IDH_MocA"/>
    <property type="match status" value="1"/>
</dbReference>
<dbReference type="InterPro" id="IPR050463">
    <property type="entry name" value="Gfo/Idh/MocA_oxidrdct_glycsds"/>
</dbReference>